<gene>
    <name evidence="1" type="ORF">ABFB10_07185</name>
</gene>
<organism evidence="1 2">
    <name type="scientific">Ponticoccus litoralis</name>
    <dbReference type="NCBI Taxonomy" id="422297"/>
    <lineage>
        <taxon>Bacteria</taxon>
        <taxon>Pseudomonadati</taxon>
        <taxon>Pseudomonadota</taxon>
        <taxon>Alphaproteobacteria</taxon>
        <taxon>Rhodobacterales</taxon>
        <taxon>Roseobacteraceae</taxon>
        <taxon>Ponticoccus</taxon>
    </lineage>
</organism>
<protein>
    <submittedName>
        <fullName evidence="1">Uncharacterized protein</fullName>
    </submittedName>
</protein>
<dbReference type="AlphaFoldDB" id="A0AAW9SMW7"/>
<reference evidence="1 2" key="1">
    <citation type="submission" date="2024-05" db="EMBL/GenBank/DDBJ databases">
        <title>Genome sequence of Ponticoccus litoralis KCCM 90028.</title>
        <authorList>
            <person name="Kim J.M."/>
            <person name="Lee J.K."/>
            <person name="Choi B.J."/>
            <person name="Bayburt H."/>
            <person name="Baek J.H."/>
            <person name="Jeon C.O."/>
        </authorList>
    </citation>
    <scope>NUCLEOTIDE SEQUENCE [LARGE SCALE GENOMIC DNA]</scope>
    <source>
        <strain evidence="1 2">KCCM 90028</strain>
    </source>
</reference>
<evidence type="ECO:0000313" key="2">
    <source>
        <dbReference type="Proteomes" id="UP001428774"/>
    </source>
</evidence>
<dbReference type="Proteomes" id="UP001428774">
    <property type="component" value="Unassembled WGS sequence"/>
</dbReference>
<sequence length="204" mass="21866">MKDWQETLREAATVSGVVVVGALLLPESTDPEPRLAVALDPAWSGRTLCVEVISADGLYQSRRLYDLADVPGGLTGLPYPTDYPDRLREAAEGEISVRGRLDSCEANTGLVPVAWRPVEDQRPTSVALQINAFRADTVHIFVGDDPMAAAIACDPVAAEVRTAFDTICRFALPDPAPGTLSIEILRVSDGVAAPPEFVDLILVE</sequence>
<comment type="caution">
    <text evidence="1">The sequence shown here is derived from an EMBL/GenBank/DDBJ whole genome shotgun (WGS) entry which is preliminary data.</text>
</comment>
<name>A0AAW9SMW7_9RHOB</name>
<accession>A0AAW9SMW7</accession>
<keyword evidence="2" id="KW-1185">Reference proteome</keyword>
<evidence type="ECO:0000313" key="1">
    <source>
        <dbReference type="EMBL" id="MEN9060857.1"/>
    </source>
</evidence>
<dbReference type="RefSeq" id="WP_347165993.1">
    <property type="nucleotide sequence ID" value="NZ_JBDNCH010000002.1"/>
</dbReference>
<dbReference type="EMBL" id="JBDNCH010000002">
    <property type="protein sequence ID" value="MEN9060857.1"/>
    <property type="molecule type" value="Genomic_DNA"/>
</dbReference>
<proteinExistence type="predicted"/>